<protein>
    <recommendedName>
        <fullName evidence="2">PDZ domain-containing protein</fullName>
    </recommendedName>
</protein>
<dbReference type="EMBL" id="CAUYUJ010012158">
    <property type="protein sequence ID" value="CAK0833388.1"/>
    <property type="molecule type" value="Genomic_DNA"/>
</dbReference>
<sequence length="515" mass="56822">MMPAAATDKVWAMNAQTVPPGYGTGHLAAWLRSKEGKDKDLLDLDSDSPSGVAVGDWFTKHVDVIGAPREERAPDVSARHWRAQAEEQLAEHARSPSSSSWALSDGPRRRCSEPHEPLPFQIGHAASAGQLLGSTATGRAGGPPQERRSRPAPRSACCSGGCLRAFGRLFGSSGHGSATPSQSAPKFSDPQSALIIFDWDDTLLPTTLLSRYWNDDMSLSADFPDADALTAHAHLVGFVLRTARRIARVAIVTNSMSPWVLSSGQRFLPGLDVEALLKELEIPVYYARRHVESILPEVRKTGEFSYEVEIDRRQGGRVGVDITTERGNPDGPLTITRLEDGGLMAEWNAAHRQSELQVRPMDRIETVNGFRDQLKQRCRQAELLRLSMVRDLLEPDAFVEAKRRDMDACLELFYPSCAWHRNVVSIGDSVAEQQALKQALHQCSSEPRATPEGATGPRPLCKTVNLLDRPTLEQLSSELRLLMVWLGHIVDYGEDFDLRIGMDGLDSLERVLLKT</sequence>
<dbReference type="PROSITE" id="PS50106">
    <property type="entry name" value="PDZ"/>
    <property type="match status" value="1"/>
</dbReference>
<name>A0ABN9SNI6_9DINO</name>
<feature type="domain" description="PDZ" evidence="2">
    <location>
        <begin position="307"/>
        <end position="369"/>
    </location>
</feature>
<reference evidence="3" key="1">
    <citation type="submission" date="2023-10" db="EMBL/GenBank/DDBJ databases">
        <authorList>
            <person name="Chen Y."/>
            <person name="Shah S."/>
            <person name="Dougan E. K."/>
            <person name="Thang M."/>
            <person name="Chan C."/>
        </authorList>
    </citation>
    <scope>NUCLEOTIDE SEQUENCE [LARGE SCALE GENOMIC DNA]</scope>
</reference>
<feature type="region of interest" description="Disordered" evidence="1">
    <location>
        <begin position="133"/>
        <end position="155"/>
    </location>
</feature>
<evidence type="ECO:0000313" key="3">
    <source>
        <dbReference type="EMBL" id="CAK0833388.1"/>
    </source>
</evidence>
<dbReference type="PANTHER" id="PTHR38899:SF1">
    <property type="entry name" value="PROTEIN KINASE"/>
    <property type="match status" value="1"/>
</dbReference>
<gene>
    <name evidence="3" type="ORF">PCOR1329_LOCUS31107</name>
</gene>
<feature type="region of interest" description="Disordered" evidence="1">
    <location>
        <begin position="89"/>
        <end position="120"/>
    </location>
</feature>
<proteinExistence type="predicted"/>
<comment type="caution">
    <text evidence="3">The sequence shown here is derived from an EMBL/GenBank/DDBJ whole genome shotgun (WGS) entry which is preliminary data.</text>
</comment>
<accession>A0ABN9SNI6</accession>
<evidence type="ECO:0000313" key="4">
    <source>
        <dbReference type="Proteomes" id="UP001189429"/>
    </source>
</evidence>
<evidence type="ECO:0000259" key="2">
    <source>
        <dbReference type="PROSITE" id="PS50106"/>
    </source>
</evidence>
<keyword evidence="4" id="KW-1185">Reference proteome</keyword>
<dbReference type="Proteomes" id="UP001189429">
    <property type="component" value="Unassembled WGS sequence"/>
</dbReference>
<organism evidence="3 4">
    <name type="scientific">Prorocentrum cordatum</name>
    <dbReference type="NCBI Taxonomy" id="2364126"/>
    <lineage>
        <taxon>Eukaryota</taxon>
        <taxon>Sar</taxon>
        <taxon>Alveolata</taxon>
        <taxon>Dinophyceae</taxon>
        <taxon>Prorocentrales</taxon>
        <taxon>Prorocentraceae</taxon>
        <taxon>Prorocentrum</taxon>
    </lineage>
</organism>
<feature type="compositionally biased region" description="Basic and acidic residues" evidence="1">
    <location>
        <begin position="106"/>
        <end position="116"/>
    </location>
</feature>
<dbReference type="PANTHER" id="PTHR38899">
    <property type="entry name" value="DOMAIN OOKINETE PROTEIN, PUTATIVE-RELATED"/>
    <property type="match status" value="1"/>
</dbReference>
<dbReference type="InterPro" id="IPR001478">
    <property type="entry name" value="PDZ"/>
</dbReference>
<evidence type="ECO:0000256" key="1">
    <source>
        <dbReference type="SAM" id="MobiDB-lite"/>
    </source>
</evidence>